<feature type="compositionally biased region" description="Polar residues" evidence="1">
    <location>
        <begin position="398"/>
        <end position="412"/>
    </location>
</feature>
<evidence type="ECO:0000313" key="2">
    <source>
        <dbReference type="EMBL" id="KAJ8909205.1"/>
    </source>
</evidence>
<reference evidence="2 3" key="1">
    <citation type="journal article" date="2023" name="Nat. Commun.">
        <title>Origin of minicircular mitochondrial genomes in red algae.</title>
        <authorList>
            <person name="Lee Y."/>
            <person name="Cho C.H."/>
            <person name="Lee Y.M."/>
            <person name="Park S.I."/>
            <person name="Yang J.H."/>
            <person name="West J.A."/>
            <person name="Bhattacharya D."/>
            <person name="Yoon H.S."/>
        </authorList>
    </citation>
    <scope>NUCLEOTIDE SEQUENCE [LARGE SCALE GENOMIC DNA]</scope>
    <source>
        <strain evidence="2 3">CCMP1338</strain>
        <tissue evidence="2">Whole cell</tissue>
    </source>
</reference>
<feature type="compositionally biased region" description="Low complexity" evidence="1">
    <location>
        <begin position="498"/>
        <end position="514"/>
    </location>
</feature>
<dbReference type="AlphaFoldDB" id="A0AAV8V3G2"/>
<gene>
    <name evidence="2" type="ORF">NDN08_005897</name>
</gene>
<feature type="region of interest" description="Disordered" evidence="1">
    <location>
        <begin position="1"/>
        <end position="343"/>
    </location>
</feature>
<feature type="compositionally biased region" description="Basic and acidic residues" evidence="1">
    <location>
        <begin position="668"/>
        <end position="684"/>
    </location>
</feature>
<protein>
    <submittedName>
        <fullName evidence="2">Uncharacterized protein</fullName>
    </submittedName>
</protein>
<feature type="region of interest" description="Disordered" evidence="1">
    <location>
        <begin position="727"/>
        <end position="900"/>
    </location>
</feature>
<feature type="compositionally biased region" description="Low complexity" evidence="1">
    <location>
        <begin position="259"/>
        <end position="280"/>
    </location>
</feature>
<feature type="compositionally biased region" description="Basic and acidic residues" evidence="1">
    <location>
        <begin position="77"/>
        <end position="97"/>
    </location>
</feature>
<feature type="region of interest" description="Disordered" evidence="1">
    <location>
        <begin position="360"/>
        <end position="514"/>
    </location>
</feature>
<feature type="compositionally biased region" description="Basic and acidic residues" evidence="1">
    <location>
        <begin position="477"/>
        <end position="493"/>
    </location>
</feature>
<feature type="compositionally biased region" description="Polar residues" evidence="1">
    <location>
        <begin position="173"/>
        <end position="196"/>
    </location>
</feature>
<feature type="compositionally biased region" description="Basic and acidic residues" evidence="1">
    <location>
        <begin position="922"/>
        <end position="932"/>
    </location>
</feature>
<feature type="compositionally biased region" description="Polar residues" evidence="1">
    <location>
        <begin position="316"/>
        <end position="326"/>
    </location>
</feature>
<organism evidence="2 3">
    <name type="scientific">Rhodosorus marinus</name>
    <dbReference type="NCBI Taxonomy" id="101924"/>
    <lineage>
        <taxon>Eukaryota</taxon>
        <taxon>Rhodophyta</taxon>
        <taxon>Stylonematophyceae</taxon>
        <taxon>Stylonematales</taxon>
        <taxon>Stylonemataceae</taxon>
        <taxon>Rhodosorus</taxon>
    </lineage>
</organism>
<feature type="compositionally biased region" description="Polar residues" evidence="1">
    <location>
        <begin position="98"/>
        <end position="120"/>
    </location>
</feature>
<feature type="compositionally biased region" description="Polar residues" evidence="1">
    <location>
        <begin position="933"/>
        <end position="949"/>
    </location>
</feature>
<evidence type="ECO:0000313" key="3">
    <source>
        <dbReference type="Proteomes" id="UP001157974"/>
    </source>
</evidence>
<accession>A0AAV8V3G2</accession>
<proteinExistence type="predicted"/>
<feature type="region of interest" description="Disordered" evidence="1">
    <location>
        <begin position="593"/>
        <end position="702"/>
    </location>
</feature>
<name>A0AAV8V3G2_9RHOD</name>
<feature type="compositionally biased region" description="Basic and acidic residues" evidence="1">
    <location>
        <begin position="593"/>
        <end position="639"/>
    </location>
</feature>
<feature type="compositionally biased region" description="Basic and acidic residues" evidence="1">
    <location>
        <begin position="126"/>
        <end position="135"/>
    </location>
</feature>
<feature type="region of interest" description="Disordered" evidence="1">
    <location>
        <begin position="922"/>
        <end position="949"/>
    </location>
</feature>
<sequence length="1032" mass="111433">MFKVVSSPGPFNGRRSRKTGTKDMSQRPAQCTTQQPPILSSDRGRSGSLQEEKAGADPTKKMSITSSLRRFPSFLKSNDKAQEKESIRPSEYPDKNETPTIPKTSSLVTIDSSPRSSEATISPLPDEDKTNDRAHGKVQIPRPSLKRLSSFVRLNSNKEAETGAAGAAAAASQLPSKDTTTPRSSEGDMSNLTESTPPSPQVKTMTSSSSQSQATRSSKATAATTGSAASEFQETTSPRLSDRDISPMTDGQLSRGSNQRESSSDQLSQQLQQQRQPQQEAGGIDKTTGRNQLQKPSFKRFSSFMKLSSDADDVTGSPSADTQEMNDISEGIPRSLSSSSIAQNGKATLVRASLKRLSSFARTNGKEDETVAVTPVPEDDPVETSQDGEERSTGRVVTRQSLQRLSSFVRRNSTVEDELRMDMSADGEEEEPSRVSRIPLPRESLKRFNSFMTTPIGQKPDGAKPSAGETPQVAKQELVEELRPSEYPDKNVSDSHSLTTPPTTTTLAAAAEPPAPIALPKLTSAALKAASTAPMPAILSPSVVAEQEAVSAELDAAKAAELEAAKAAELEAAKAAELEAAKAAELEAAKAAELKAAKAAEHKAAKAAELKAAKAAEQEAAKAADLEAVKEAEQTKSSDRSLAMSEHTAKDKSEEQPKAAEQSAIVLEEAKAPVKEAADVSKMDRNKKKTGPSSGAATPAGLGILRRNSSIKAFIRRSLPKISRSGFASNVQEAEVVPSTPKQVTKVPATKAEEPVVKKTTAVPTAVIPPEDKEAAENAQVVEDEAEIFGEKEDDDQSFVSESAELDEVPLPDDKMIEGDALEEVPYEEDFEDDEEDDYDEDEWDDDEGRTLTAEEESRIRQEKEDAEVERLINNMTKGRGHRSASASVQRTPDRSRNTNIDTSKVLEISTIESRIERQGSKLTDLYRERQSNRSSGSTPVKRTSSFNPKASSMARILAKGIDGDFDETTIMFGGAEEMLDYIDDSEKDEMSYEDPVKRSMKFAACRALIGDLLSESNVYNAERIGADEDEE</sequence>
<feature type="compositionally biased region" description="Polar residues" evidence="1">
    <location>
        <begin position="27"/>
        <end position="38"/>
    </location>
</feature>
<feature type="compositionally biased region" description="Basic and acidic residues" evidence="1">
    <location>
        <begin position="42"/>
        <end position="60"/>
    </location>
</feature>
<keyword evidence="3" id="KW-1185">Reference proteome</keyword>
<dbReference type="Proteomes" id="UP001157974">
    <property type="component" value="Unassembled WGS sequence"/>
</dbReference>
<dbReference type="EMBL" id="JAMWBK010000001">
    <property type="protein sequence ID" value="KAJ8909205.1"/>
    <property type="molecule type" value="Genomic_DNA"/>
</dbReference>
<feature type="compositionally biased region" description="Low complexity" evidence="1">
    <location>
        <begin position="204"/>
        <end position="230"/>
    </location>
</feature>
<feature type="compositionally biased region" description="Acidic residues" evidence="1">
    <location>
        <begin position="820"/>
        <end position="848"/>
    </location>
</feature>
<feature type="compositionally biased region" description="Basic and acidic residues" evidence="1">
    <location>
        <begin position="647"/>
        <end position="658"/>
    </location>
</feature>
<feature type="compositionally biased region" description="Acidic residues" evidence="1">
    <location>
        <begin position="782"/>
        <end position="797"/>
    </location>
</feature>
<comment type="caution">
    <text evidence="2">The sequence shown here is derived from an EMBL/GenBank/DDBJ whole genome shotgun (WGS) entry which is preliminary data.</text>
</comment>
<evidence type="ECO:0000256" key="1">
    <source>
        <dbReference type="SAM" id="MobiDB-lite"/>
    </source>
</evidence>
<feature type="compositionally biased region" description="Basic and acidic residues" evidence="1">
    <location>
        <begin position="413"/>
        <end position="423"/>
    </location>
</feature>